<dbReference type="InterPro" id="IPR029058">
    <property type="entry name" value="AB_hydrolase_fold"/>
</dbReference>
<evidence type="ECO:0000259" key="1">
    <source>
        <dbReference type="Pfam" id="PF01738"/>
    </source>
</evidence>
<dbReference type="OrthoDB" id="9787933at2"/>
<gene>
    <name evidence="2" type="ORF">CLV54_0395</name>
</gene>
<feature type="domain" description="Dienelactone hydrolase" evidence="1">
    <location>
        <begin position="21"/>
        <end position="212"/>
    </location>
</feature>
<dbReference type="Proteomes" id="UP000230161">
    <property type="component" value="Unassembled WGS sequence"/>
</dbReference>
<organism evidence="2 3">
    <name type="scientific">Compostimonas suwonensis</name>
    <dbReference type="NCBI Taxonomy" id="1048394"/>
    <lineage>
        <taxon>Bacteria</taxon>
        <taxon>Bacillati</taxon>
        <taxon>Actinomycetota</taxon>
        <taxon>Actinomycetes</taxon>
        <taxon>Micrococcales</taxon>
        <taxon>Microbacteriaceae</taxon>
        <taxon>Compostimonas</taxon>
    </lineage>
</organism>
<dbReference type="Pfam" id="PF01738">
    <property type="entry name" value="DLH"/>
    <property type="match status" value="1"/>
</dbReference>
<dbReference type="AlphaFoldDB" id="A0A2M9C4B6"/>
<comment type="caution">
    <text evidence="2">The sequence shown here is derived from an EMBL/GenBank/DDBJ whole genome shotgun (WGS) entry which is preliminary data.</text>
</comment>
<name>A0A2M9C4B6_9MICO</name>
<dbReference type="InterPro" id="IPR002925">
    <property type="entry name" value="Dienelactn_hydro"/>
</dbReference>
<dbReference type="SUPFAM" id="SSF53474">
    <property type="entry name" value="alpha/beta-Hydrolases"/>
    <property type="match status" value="1"/>
</dbReference>
<accession>A0A2M9C4B6</accession>
<evidence type="ECO:0000313" key="2">
    <source>
        <dbReference type="EMBL" id="PJJ65363.1"/>
    </source>
</evidence>
<protein>
    <submittedName>
        <fullName evidence="2">Carboxymethylenebutenolidase</fullName>
    </submittedName>
</protein>
<evidence type="ECO:0000313" key="3">
    <source>
        <dbReference type="Proteomes" id="UP000230161"/>
    </source>
</evidence>
<dbReference type="Gene3D" id="3.40.50.1820">
    <property type="entry name" value="alpha/beta hydrolase"/>
    <property type="match status" value="1"/>
</dbReference>
<sequence>MGEVIQIPSPGVPIEFGIPGHPLVVVVHDWYGRLQGVLRYAELLAESGFHVVVPDLYDGVATLDDDTAEELLDRLDLGFTLATLDDVIRVGRESGSPRTGLVGFSAGGWLALLAAQAGSVDAVVAYYASLSSDEHGIIPAPVLLHFAEEDSWAPDQEPAAFIERLREHETPVTEHIYPNTTHSFANSSIEGAYSVQSAGFAFARTVTFLKDHLIDDIDLLDLELDVD</sequence>
<dbReference type="GO" id="GO:0016787">
    <property type="term" value="F:hydrolase activity"/>
    <property type="evidence" value="ECO:0007669"/>
    <property type="project" value="InterPro"/>
</dbReference>
<proteinExistence type="predicted"/>
<dbReference type="PANTHER" id="PTHR46623">
    <property type="entry name" value="CARBOXYMETHYLENEBUTENOLIDASE-RELATED"/>
    <property type="match status" value="1"/>
</dbReference>
<reference evidence="2 3" key="1">
    <citation type="submission" date="2017-11" db="EMBL/GenBank/DDBJ databases">
        <title>Genomic Encyclopedia of Archaeal and Bacterial Type Strains, Phase II (KMG-II): From Individual Species to Whole Genera.</title>
        <authorList>
            <person name="Goeker M."/>
        </authorList>
    </citation>
    <scope>NUCLEOTIDE SEQUENCE [LARGE SCALE GENOMIC DNA]</scope>
    <source>
        <strain evidence="2 3">DSM 25625</strain>
    </source>
</reference>
<dbReference type="RefSeq" id="WP_100343268.1">
    <property type="nucleotide sequence ID" value="NZ_PGFB01000001.1"/>
</dbReference>
<dbReference type="PANTHER" id="PTHR46623:SF6">
    <property type="entry name" value="ALPHA_BETA-HYDROLASES SUPERFAMILY PROTEIN"/>
    <property type="match status" value="1"/>
</dbReference>
<dbReference type="InterPro" id="IPR051049">
    <property type="entry name" value="Dienelactone_hydrolase-like"/>
</dbReference>
<keyword evidence="3" id="KW-1185">Reference proteome</keyword>
<dbReference type="EMBL" id="PGFB01000001">
    <property type="protein sequence ID" value="PJJ65363.1"/>
    <property type="molecule type" value="Genomic_DNA"/>
</dbReference>